<dbReference type="CDD" id="cd22753">
    <property type="entry name" value="OTU_ALG13-like"/>
    <property type="match status" value="1"/>
</dbReference>
<dbReference type="Gene3D" id="3.90.70.80">
    <property type="match status" value="1"/>
</dbReference>
<dbReference type="RefSeq" id="XP_001602464.2">
    <property type="nucleotide sequence ID" value="XM_001602414.6"/>
</dbReference>
<dbReference type="EnsemblMetazoa" id="XM_008208673">
    <property type="protein sequence ID" value="XP_008206895"/>
    <property type="gene ID" value="LOC100118517"/>
</dbReference>
<name>A0A7M7G3B5_NASVI</name>
<feature type="region of interest" description="Disordered" evidence="1">
    <location>
        <begin position="607"/>
        <end position="770"/>
    </location>
</feature>
<feature type="compositionally biased region" description="Low complexity" evidence="1">
    <location>
        <begin position="785"/>
        <end position="817"/>
    </location>
</feature>
<dbReference type="InterPro" id="IPR003323">
    <property type="entry name" value="OTU_dom"/>
</dbReference>
<feature type="compositionally biased region" description="Polar residues" evidence="1">
    <location>
        <begin position="369"/>
        <end position="388"/>
    </location>
</feature>
<dbReference type="PROSITE" id="PS50802">
    <property type="entry name" value="OTU"/>
    <property type="match status" value="1"/>
</dbReference>
<dbReference type="RefSeq" id="XP_008206895.1">
    <property type="nucleotide sequence ID" value="XM_008208673.4"/>
</dbReference>
<feature type="region of interest" description="Disordered" evidence="1">
    <location>
        <begin position="369"/>
        <end position="418"/>
    </location>
</feature>
<reference evidence="3" key="1">
    <citation type="submission" date="2021-01" db="UniProtKB">
        <authorList>
            <consortium name="EnsemblMetazoa"/>
        </authorList>
    </citation>
    <scope>IDENTIFICATION</scope>
</reference>
<feature type="compositionally biased region" description="Basic and acidic residues" evidence="1">
    <location>
        <begin position="719"/>
        <end position="731"/>
    </location>
</feature>
<dbReference type="InterPro" id="IPR038765">
    <property type="entry name" value="Papain-like_cys_pep_sf"/>
</dbReference>
<dbReference type="GO" id="GO:0061578">
    <property type="term" value="F:K63-linked deubiquitinase activity"/>
    <property type="evidence" value="ECO:0007669"/>
    <property type="project" value="TreeGrafter"/>
</dbReference>
<dbReference type="EnsemblMetazoa" id="XM_001602414">
    <property type="protein sequence ID" value="XP_001602464"/>
    <property type="gene ID" value="LOC100118517"/>
</dbReference>
<dbReference type="InterPro" id="IPR049769">
    <property type="entry name" value="OTU_OTU"/>
</dbReference>
<feature type="domain" description="OTU" evidence="2">
    <location>
        <begin position="25"/>
        <end position="146"/>
    </location>
</feature>
<dbReference type="SMR" id="A0A7M7G3B5"/>
<feature type="compositionally biased region" description="Polar residues" evidence="1">
    <location>
        <begin position="645"/>
        <end position="675"/>
    </location>
</feature>
<dbReference type="PANTHER" id="PTHR12419:SF115">
    <property type="entry name" value="PROTEIN OVARIAN TUMOR LOCUS-RELATED"/>
    <property type="match status" value="1"/>
</dbReference>
<evidence type="ECO:0000313" key="3">
    <source>
        <dbReference type="EnsemblMetazoa" id="XP_001602464"/>
    </source>
</evidence>
<dbReference type="InterPro" id="IPR049770">
    <property type="entry name" value="OTU_Tudor"/>
</dbReference>
<evidence type="ECO:0000259" key="2">
    <source>
        <dbReference type="PROSITE" id="PS50802"/>
    </source>
</evidence>
<accession>A0A7M7G3B5</accession>
<sequence>MEIPTRKTSKRTIEPVDEWLQNEGYYRKHVPKDPTSLFRAVSEQVYKNQRCHIRVRKECVEFMRENRKMFEEKISIPYDSYLDQMSCFTEWGGMNEILAMSQLYKRNVVIFHGQKLTRETVIDHGYKDGLYLCFTPPKQYETVFTQEHTTNAGFCQSLVYQTLYKNVFDMNNVDITVHKMLHERNSHLRHEKFFLEGNLDIRNQLTVELLDKIKENEDTEELQLLSRGITPFPYRVAKALDPNIYRNVDYDIWHEIKKEVRNSGYTKFNSTELQAGAKCLVHLELKENDKINNNFLPAREEWANATSPTKPKRLEPFGYTGHIQEMSKNQGPVLVFIEELGQMVTVPYEALKPFPQRKTKQNNWAMATNKRNMVAQSPKSKKPWNSNGRRPREQGSNENNTNKNQINNAKGLAKNINNKPEWNPEAIIEKQVESYMTYKEYSTDAPVDNMKAALENTHITPVETIEEIVIEKKNKNPGLNTEAQDNGQKIQNVTNLNNLNQSNKQPNQRPEKNEIFYPAYPNTAYPQSPRFSEDHEIVNYELVKNWDVDGNGVPYSDPATVRHFFNLGVKYFWSQNMWPNGITEQQFGDNTFFIAQPPPPDANFNPAMMNGPNVNGEIMNQGNNNNLRYNNRSPPRPRDKENHNGAKSNGQKSNYRSSEFRNMSASRDLQQSPHTDLNRNRIDSKNTNFKEQQQQHQIYNNKEAPRGNKSNGMAPRFKRSYEGRNRNDHHNGQNQYRPHLQQHHHQQQQHQDCDYRGNKKQQQPQQVESQMIGNQCEINDVNHMQQQPQQNSLQPQQQNHQQPQQQQQLQPPVVQRQTPPPINNGYPYSVPYNQQVPYIPLSTYPVDSEPFAGHYYPAPGSFVQVPYMPPPADLSPEVGSPGCMPVYPAMDGFPAQYPMYSQYAYPQPSPPMFPAQPPPPIPAPPADTTCYTPYPGQSYFIPYPPPPPPMAMTCSPNPTNTPAH</sequence>
<dbReference type="KEGG" id="nvi:100118517"/>
<feature type="compositionally biased region" description="Low complexity" evidence="1">
    <location>
        <begin position="397"/>
        <end position="408"/>
    </location>
</feature>
<dbReference type="CDD" id="cd20380">
    <property type="entry name" value="Tudor_TDRD13-like"/>
    <property type="match status" value="1"/>
</dbReference>
<evidence type="ECO:0000256" key="1">
    <source>
        <dbReference type="SAM" id="MobiDB-lite"/>
    </source>
</evidence>
<keyword evidence="4" id="KW-1185">Reference proteome</keyword>
<dbReference type="SUPFAM" id="SSF54001">
    <property type="entry name" value="Cysteine proteinases"/>
    <property type="match status" value="1"/>
</dbReference>
<feature type="compositionally biased region" description="Low complexity" evidence="1">
    <location>
        <begin position="613"/>
        <end position="633"/>
    </location>
</feature>
<organism evidence="3 4">
    <name type="scientific">Nasonia vitripennis</name>
    <name type="common">Parasitic wasp</name>
    <dbReference type="NCBI Taxonomy" id="7425"/>
    <lineage>
        <taxon>Eukaryota</taxon>
        <taxon>Metazoa</taxon>
        <taxon>Ecdysozoa</taxon>
        <taxon>Arthropoda</taxon>
        <taxon>Hexapoda</taxon>
        <taxon>Insecta</taxon>
        <taxon>Pterygota</taxon>
        <taxon>Neoptera</taxon>
        <taxon>Endopterygota</taxon>
        <taxon>Hymenoptera</taxon>
        <taxon>Apocrita</taxon>
        <taxon>Proctotrupomorpha</taxon>
        <taxon>Chalcidoidea</taxon>
        <taxon>Pteromalidae</taxon>
        <taxon>Pteromalinae</taxon>
        <taxon>Nasonia</taxon>
    </lineage>
</organism>
<dbReference type="Proteomes" id="UP000002358">
    <property type="component" value="Chromosome 5"/>
</dbReference>
<feature type="compositionally biased region" description="Polar residues" evidence="1">
    <location>
        <begin position="685"/>
        <end position="700"/>
    </location>
</feature>
<dbReference type="AlphaFoldDB" id="A0A7M7G3B5"/>
<dbReference type="InterPro" id="IPR050704">
    <property type="entry name" value="Peptidase_C85-like"/>
</dbReference>
<protein>
    <recommendedName>
        <fullName evidence="2">OTU domain-containing protein</fullName>
    </recommendedName>
</protein>
<dbReference type="OrthoDB" id="10017659at2759"/>
<dbReference type="GeneID" id="100118517"/>
<dbReference type="Pfam" id="PF02338">
    <property type="entry name" value="OTU"/>
    <property type="match status" value="1"/>
</dbReference>
<dbReference type="GO" id="GO:0004843">
    <property type="term" value="F:cysteine-type deubiquitinase activity"/>
    <property type="evidence" value="ECO:0007669"/>
    <property type="project" value="TreeGrafter"/>
</dbReference>
<dbReference type="PANTHER" id="PTHR12419">
    <property type="entry name" value="OTU DOMAIN CONTAINING PROTEIN"/>
    <property type="match status" value="1"/>
</dbReference>
<evidence type="ECO:0000313" key="4">
    <source>
        <dbReference type="Proteomes" id="UP000002358"/>
    </source>
</evidence>
<dbReference type="GO" id="GO:0016579">
    <property type="term" value="P:protein deubiquitination"/>
    <property type="evidence" value="ECO:0007669"/>
    <property type="project" value="TreeGrafter"/>
</dbReference>
<dbReference type="InParanoid" id="A0A7M7G3B5"/>
<proteinExistence type="predicted"/>
<feature type="region of interest" description="Disordered" evidence="1">
    <location>
        <begin position="784"/>
        <end position="827"/>
    </location>
</feature>